<dbReference type="AlphaFoldDB" id="A0A8J8NH78"/>
<evidence type="ECO:0000313" key="1">
    <source>
        <dbReference type="EMBL" id="TNV74516.1"/>
    </source>
</evidence>
<keyword evidence="2" id="KW-1185">Reference proteome</keyword>
<dbReference type="EMBL" id="RRYP01016908">
    <property type="protein sequence ID" value="TNV74516.1"/>
    <property type="molecule type" value="Genomic_DNA"/>
</dbReference>
<dbReference type="Proteomes" id="UP000785679">
    <property type="component" value="Unassembled WGS sequence"/>
</dbReference>
<dbReference type="OrthoDB" id="272392at2759"/>
<gene>
    <name evidence="1" type="ORF">FGO68_gene5075</name>
</gene>
<name>A0A8J8NH78_HALGN</name>
<protein>
    <submittedName>
        <fullName evidence="1">Uncharacterized protein</fullName>
    </submittedName>
</protein>
<sequence>MQLFQQQQALKIQLNRIYGLNQDQVQLQIDFKKNLEQKWIQDKHTPRHARIVNLLRIKKCPLDEKQVN</sequence>
<proteinExistence type="predicted"/>
<evidence type="ECO:0000313" key="2">
    <source>
        <dbReference type="Proteomes" id="UP000785679"/>
    </source>
</evidence>
<organism evidence="1 2">
    <name type="scientific">Halteria grandinella</name>
    <dbReference type="NCBI Taxonomy" id="5974"/>
    <lineage>
        <taxon>Eukaryota</taxon>
        <taxon>Sar</taxon>
        <taxon>Alveolata</taxon>
        <taxon>Ciliophora</taxon>
        <taxon>Intramacronucleata</taxon>
        <taxon>Spirotrichea</taxon>
        <taxon>Stichotrichia</taxon>
        <taxon>Sporadotrichida</taxon>
        <taxon>Halteriidae</taxon>
        <taxon>Halteria</taxon>
    </lineage>
</organism>
<accession>A0A8J8NH78</accession>
<comment type="caution">
    <text evidence="1">The sequence shown here is derived from an EMBL/GenBank/DDBJ whole genome shotgun (WGS) entry which is preliminary data.</text>
</comment>
<reference evidence="1" key="1">
    <citation type="submission" date="2019-06" db="EMBL/GenBank/DDBJ databases">
        <authorList>
            <person name="Zheng W."/>
        </authorList>
    </citation>
    <scope>NUCLEOTIDE SEQUENCE</scope>
    <source>
        <strain evidence="1">QDHG01</strain>
    </source>
</reference>